<keyword evidence="3" id="KW-1185">Reference proteome</keyword>
<evidence type="ECO:0000313" key="3">
    <source>
        <dbReference type="Proteomes" id="UP000325849"/>
    </source>
</evidence>
<comment type="caution">
    <text evidence="2">The sequence shown here is derived from an EMBL/GenBank/DDBJ whole genome shotgun (WGS) entry which is preliminary data.</text>
</comment>
<dbReference type="Proteomes" id="UP000325849">
    <property type="component" value="Unassembled WGS sequence"/>
</dbReference>
<reference evidence="2 3" key="1">
    <citation type="submission" date="2019-07" db="EMBL/GenBank/DDBJ databases">
        <title>New species of Amycolatopsis and Streptomyces.</title>
        <authorList>
            <person name="Duangmal K."/>
            <person name="Teo W.F.A."/>
            <person name="Lipun K."/>
        </authorList>
    </citation>
    <scope>NUCLEOTIDE SEQUENCE [LARGE SCALE GENOMIC DNA]</scope>
    <source>
        <strain evidence="2 3">NBRC 109810</strain>
    </source>
</reference>
<dbReference type="EMBL" id="VJZD01000088">
    <property type="protein sequence ID" value="MPY33816.1"/>
    <property type="molecule type" value="Genomic_DNA"/>
</dbReference>
<protein>
    <recommendedName>
        <fullName evidence="4">DUF3558 domain-containing protein</fullName>
    </recommendedName>
</protein>
<dbReference type="OrthoDB" id="3873295at2"/>
<gene>
    <name evidence="2" type="ORF">FNH09_22020</name>
</gene>
<evidence type="ECO:0000256" key="1">
    <source>
        <dbReference type="SAM" id="MobiDB-lite"/>
    </source>
</evidence>
<name>A0A5N8VG55_9ACTN</name>
<dbReference type="RefSeq" id="WP_152890606.1">
    <property type="nucleotide sequence ID" value="NZ_VJZD01000088.1"/>
</dbReference>
<evidence type="ECO:0000313" key="2">
    <source>
        <dbReference type="EMBL" id="MPY33816.1"/>
    </source>
</evidence>
<sequence>MATAAVATAAVLAVRHTTSSSPEHEAAAAGTASAAPTPRASATSAPAAERPVIPLADAFPVHVADGKGGTFTKLGEAALKSCTEPDSVGSALAGEIDAGKGCLGESVALYKDTHDNQFNLAVFTMKDPQETVKLVTQLTMNFNDYEVAAQAPPPGSGLPTLPADSGMVQAFTGQGRAMVVGLGQWSDGRTSDYQELVDHLQPLLTSVSKNVARYETAD</sequence>
<accession>A0A5N8VG55</accession>
<feature type="region of interest" description="Disordered" evidence="1">
    <location>
        <begin position="16"/>
        <end position="47"/>
    </location>
</feature>
<proteinExistence type="predicted"/>
<feature type="compositionally biased region" description="Low complexity" evidence="1">
    <location>
        <begin position="27"/>
        <end position="47"/>
    </location>
</feature>
<dbReference type="AlphaFoldDB" id="A0A5N8VG55"/>
<evidence type="ECO:0008006" key="4">
    <source>
        <dbReference type="Google" id="ProtNLM"/>
    </source>
</evidence>
<organism evidence="2 3">
    <name type="scientific">Streptomyces adustus</name>
    <dbReference type="NCBI Taxonomy" id="1609272"/>
    <lineage>
        <taxon>Bacteria</taxon>
        <taxon>Bacillati</taxon>
        <taxon>Actinomycetota</taxon>
        <taxon>Actinomycetes</taxon>
        <taxon>Kitasatosporales</taxon>
        <taxon>Streptomycetaceae</taxon>
        <taxon>Streptomyces</taxon>
    </lineage>
</organism>